<feature type="transmembrane region" description="Helical" evidence="4">
    <location>
        <begin position="283"/>
        <end position="302"/>
    </location>
</feature>
<dbReference type="SUPFAM" id="SSF103473">
    <property type="entry name" value="MFS general substrate transporter"/>
    <property type="match status" value="1"/>
</dbReference>
<evidence type="ECO:0000256" key="4">
    <source>
        <dbReference type="SAM" id="Phobius"/>
    </source>
</evidence>
<dbReference type="RefSeq" id="WP_208004334.1">
    <property type="nucleotide sequence ID" value="NZ_JAGDFX010000003.1"/>
</dbReference>
<evidence type="ECO:0000256" key="3">
    <source>
        <dbReference type="ARBA" id="ARBA00023136"/>
    </source>
</evidence>
<feature type="domain" description="Major facilitator superfamily (MFS) profile" evidence="5">
    <location>
        <begin position="196"/>
        <end position="379"/>
    </location>
</feature>
<sequence>MHLLPLYLHLTLLTLGNAFLLTLVAVYLNAQGTSAAQIGLVGSAFYLGMFGASFFADKFIQSLGHVRALVLCCITLALAAVALTWTHLLPLWLLLRVIAGVAAAIGFVAVESWVLGVAPLHQRSRSMARYMLVYYFSSGISQLFIDWIPLSGLLGFGLAASLCVLSVVPLYWTQRPDLTDDDAINVTVSAKPPRSERALGLVGCLVAGMLLGVLAALMPIQLQQLALNDEVGLYMAWLVLCGMAFQLPNGALSDKFGQKNMMAVQTVMIGVGCLLLWEFDDKRILLLALALLGAGGFTLYPTTMAYACGKLNGRALVKMTQKLMFFYSLGSLTGPMMAGMMLERQQSGLFLFVILLMTSWGLWLLLMRLFSNKPVGTTI</sequence>
<feature type="transmembrane region" description="Helical" evidence="4">
    <location>
        <begin position="260"/>
        <end position="277"/>
    </location>
</feature>
<dbReference type="EMBL" id="JAGDFX010000003">
    <property type="protein sequence ID" value="MBO1518647.1"/>
    <property type="molecule type" value="Genomic_DNA"/>
</dbReference>
<feature type="transmembrane region" description="Helical" evidence="4">
    <location>
        <begin position="323"/>
        <end position="342"/>
    </location>
</feature>
<evidence type="ECO:0000313" key="6">
    <source>
        <dbReference type="EMBL" id="MBO1518647.1"/>
    </source>
</evidence>
<evidence type="ECO:0000259" key="5">
    <source>
        <dbReference type="PROSITE" id="PS50850"/>
    </source>
</evidence>
<feature type="transmembrane region" description="Helical" evidence="4">
    <location>
        <begin position="348"/>
        <end position="366"/>
    </location>
</feature>
<feature type="transmembrane region" description="Helical" evidence="4">
    <location>
        <begin position="231"/>
        <end position="248"/>
    </location>
</feature>
<keyword evidence="2 4" id="KW-1133">Transmembrane helix</keyword>
<comment type="caution">
    <text evidence="6">The sequence shown here is derived from an EMBL/GenBank/DDBJ whole genome shotgun (WGS) entry which is preliminary data.</text>
</comment>
<feature type="transmembrane region" description="Helical" evidence="4">
    <location>
        <begin position="68"/>
        <end position="88"/>
    </location>
</feature>
<organism evidence="6 7">
    <name type="scientific">Oceanisphaera pacifica</name>
    <dbReference type="NCBI Taxonomy" id="2818389"/>
    <lineage>
        <taxon>Bacteria</taxon>
        <taxon>Pseudomonadati</taxon>
        <taxon>Pseudomonadota</taxon>
        <taxon>Gammaproteobacteria</taxon>
        <taxon>Aeromonadales</taxon>
        <taxon>Aeromonadaceae</taxon>
        <taxon>Oceanisphaera</taxon>
    </lineage>
</organism>
<keyword evidence="7" id="KW-1185">Reference proteome</keyword>
<keyword evidence="1 4" id="KW-0812">Transmembrane</keyword>
<feature type="transmembrane region" description="Helical" evidence="4">
    <location>
        <begin position="7"/>
        <end position="28"/>
    </location>
</feature>
<feature type="transmembrane region" description="Helical" evidence="4">
    <location>
        <begin position="94"/>
        <end position="115"/>
    </location>
</feature>
<dbReference type="InterPro" id="IPR020846">
    <property type="entry name" value="MFS_dom"/>
</dbReference>
<feature type="transmembrane region" description="Helical" evidence="4">
    <location>
        <begin position="151"/>
        <end position="172"/>
    </location>
</feature>
<dbReference type="Proteomes" id="UP000664882">
    <property type="component" value="Unassembled WGS sequence"/>
</dbReference>
<name>A0ABS3NDI1_9GAMM</name>
<keyword evidence="3 4" id="KW-0472">Membrane</keyword>
<evidence type="ECO:0000313" key="7">
    <source>
        <dbReference type="Proteomes" id="UP000664882"/>
    </source>
</evidence>
<feature type="transmembrane region" description="Helical" evidence="4">
    <location>
        <begin position="198"/>
        <end position="219"/>
    </location>
</feature>
<dbReference type="Gene3D" id="1.20.1250.20">
    <property type="entry name" value="MFS general substrate transporter like domains"/>
    <property type="match status" value="2"/>
</dbReference>
<dbReference type="PROSITE" id="PS50850">
    <property type="entry name" value="MFS"/>
    <property type="match status" value="1"/>
</dbReference>
<accession>A0ABS3NDI1</accession>
<reference evidence="6 7" key="1">
    <citation type="submission" date="2021-03" db="EMBL/GenBank/DDBJ databases">
        <title>Oceanisphaera sp. nov., isolated from the intestine.</title>
        <authorList>
            <person name="Zhao L.-H."/>
            <person name="Shi L.-F."/>
        </authorList>
    </citation>
    <scope>NUCLEOTIDE SEQUENCE [LARGE SCALE GENOMIC DNA]</scope>
    <source>
        <strain evidence="6 7">DM8</strain>
    </source>
</reference>
<gene>
    <name evidence="6" type="ORF">J3U76_03165</name>
</gene>
<dbReference type="PANTHER" id="PTHR23521">
    <property type="entry name" value="TRANSPORTER MFS SUPERFAMILY"/>
    <property type="match status" value="1"/>
</dbReference>
<proteinExistence type="predicted"/>
<evidence type="ECO:0000256" key="1">
    <source>
        <dbReference type="ARBA" id="ARBA00022692"/>
    </source>
</evidence>
<dbReference type="PANTHER" id="PTHR23521:SF2">
    <property type="entry name" value="TRANSPORTER MFS SUPERFAMILY"/>
    <property type="match status" value="1"/>
</dbReference>
<protein>
    <submittedName>
        <fullName evidence="6">MFS transporter</fullName>
    </submittedName>
</protein>
<dbReference type="InterPro" id="IPR011701">
    <property type="entry name" value="MFS"/>
</dbReference>
<dbReference type="Pfam" id="PF07690">
    <property type="entry name" value="MFS_1"/>
    <property type="match status" value="1"/>
</dbReference>
<evidence type="ECO:0000256" key="2">
    <source>
        <dbReference type="ARBA" id="ARBA00022989"/>
    </source>
</evidence>
<feature type="transmembrane region" description="Helical" evidence="4">
    <location>
        <begin position="34"/>
        <end position="56"/>
    </location>
</feature>
<dbReference type="InterPro" id="IPR036259">
    <property type="entry name" value="MFS_trans_sf"/>
</dbReference>